<feature type="compositionally biased region" description="Low complexity" evidence="2">
    <location>
        <begin position="414"/>
        <end position="430"/>
    </location>
</feature>
<organism evidence="3 4">
    <name type="scientific">Achaetomium macrosporum</name>
    <dbReference type="NCBI Taxonomy" id="79813"/>
    <lineage>
        <taxon>Eukaryota</taxon>
        <taxon>Fungi</taxon>
        <taxon>Dikarya</taxon>
        <taxon>Ascomycota</taxon>
        <taxon>Pezizomycotina</taxon>
        <taxon>Sordariomycetes</taxon>
        <taxon>Sordariomycetidae</taxon>
        <taxon>Sordariales</taxon>
        <taxon>Chaetomiaceae</taxon>
        <taxon>Achaetomium</taxon>
    </lineage>
</organism>
<feature type="region of interest" description="Disordered" evidence="2">
    <location>
        <begin position="612"/>
        <end position="631"/>
    </location>
</feature>
<feature type="coiled-coil region" evidence="1">
    <location>
        <begin position="73"/>
        <end position="226"/>
    </location>
</feature>
<feature type="compositionally biased region" description="Polar residues" evidence="2">
    <location>
        <begin position="612"/>
        <end position="622"/>
    </location>
</feature>
<sequence length="820" mass="89430">MAGALSPDPGSPQDAMGAVDTTGSQPGDLRCCCGREDCVFLRHNCSVLSSVERDVHTAARMGQTLLARHEAYMASAERDRLELTARIEQLEQENAELEAKNKSITDENQGLRDELEQLNDTVKEAETRIELLEVTLRDSQREVRRLEIAADRALSLERQIAVLEEEQVVLRTTIARTEEEARTTMYRWRQAEKGLSDLQEQLERMEKEAREERERHIEVVSRMERQRAMEKELNTAAGRLKGAAAVKSMTDSRSSGNVVSHFVRDLLQDNANLQLGIAELREMLLNSNDEIQMLREQLMYHQPAAGREPSSPTTLQAELEKKEPPTPPQPPQVLQELHIHHHYHVAHKPEVRKPKRRRQGLNPGIFASPRISAPGSPIASPARWQRDALAGPLSSPLANDGAIASTARWSLHSESQAEFAPSSAPSSPRSANRDSVFDGVPGMPSPASPTTSVDPTSPHWKTSHRQRASEFSLKSISETAMFPKDTRPKTPRYSQRPHPLARFLMNDRPTATITTSYTTDDVPSITSPCLADYTDYDSTTTDHGAADTISPTSTHFDPTVEQRPRTLRRVVSHESIMSLSNGLDIHTLKARPGQLALKPLGLTAAGTNLSDVTARPTLSSGSREGKRGSVILRDSIAQSLPMSRARQDGPRTVSAPMRGRGRESEGGRSSTRAPSALGKLVSWRPWGGGGNNETAKTPTSPETSPSSTPVLAPSASATPSKAIPELSLPAGVGGSSAASTSTGRPPHESLLSTTVSTSVPKTATASMNAVFRAPGINQPGPIPGFQEYFAAHQRRVPPSKVSVEDVAQVQEALREVLEES</sequence>
<feature type="compositionally biased region" description="Low complexity" evidence="2">
    <location>
        <begin position="697"/>
        <end position="709"/>
    </location>
</feature>
<dbReference type="SUPFAM" id="SSF57997">
    <property type="entry name" value="Tropomyosin"/>
    <property type="match status" value="1"/>
</dbReference>
<feature type="region of interest" description="Disordered" evidence="2">
    <location>
        <begin position="414"/>
        <end position="496"/>
    </location>
</feature>
<gene>
    <name evidence="3" type="ORF">C8A03DRAFT_13572</name>
</gene>
<feature type="compositionally biased region" description="Low complexity" evidence="2">
    <location>
        <begin position="735"/>
        <end position="757"/>
    </location>
</feature>
<evidence type="ECO:0000256" key="1">
    <source>
        <dbReference type="SAM" id="Coils"/>
    </source>
</evidence>
<evidence type="ECO:0000256" key="2">
    <source>
        <dbReference type="SAM" id="MobiDB-lite"/>
    </source>
</evidence>
<proteinExistence type="predicted"/>
<reference evidence="3" key="2">
    <citation type="submission" date="2023-05" db="EMBL/GenBank/DDBJ databases">
        <authorList>
            <consortium name="Lawrence Berkeley National Laboratory"/>
            <person name="Steindorff A."/>
            <person name="Hensen N."/>
            <person name="Bonometti L."/>
            <person name="Westerberg I."/>
            <person name="Brannstrom I.O."/>
            <person name="Guillou S."/>
            <person name="Cros-Aarteil S."/>
            <person name="Calhoun S."/>
            <person name="Haridas S."/>
            <person name="Kuo A."/>
            <person name="Mondo S."/>
            <person name="Pangilinan J."/>
            <person name="Riley R."/>
            <person name="Labutti K."/>
            <person name="Andreopoulos B."/>
            <person name="Lipzen A."/>
            <person name="Chen C."/>
            <person name="Yanf M."/>
            <person name="Daum C."/>
            <person name="Ng V."/>
            <person name="Clum A."/>
            <person name="Ohm R."/>
            <person name="Martin F."/>
            <person name="Silar P."/>
            <person name="Natvig D."/>
            <person name="Lalanne C."/>
            <person name="Gautier V."/>
            <person name="Ament-Velasquez S.L."/>
            <person name="Kruys A."/>
            <person name="Hutchinson M.I."/>
            <person name="Powell A.J."/>
            <person name="Barry K."/>
            <person name="Miller A.N."/>
            <person name="Grigoriev I.V."/>
            <person name="Debuchy R."/>
            <person name="Gladieux P."/>
            <person name="Thoren M.H."/>
            <person name="Johannesson H."/>
        </authorList>
    </citation>
    <scope>NUCLEOTIDE SEQUENCE</scope>
    <source>
        <strain evidence="3">CBS 532.94</strain>
    </source>
</reference>
<keyword evidence="1" id="KW-0175">Coiled coil</keyword>
<dbReference type="EMBL" id="MU860048">
    <property type="protein sequence ID" value="KAK4240095.1"/>
    <property type="molecule type" value="Genomic_DNA"/>
</dbReference>
<accession>A0AAN7HFM9</accession>
<keyword evidence="4" id="KW-1185">Reference proteome</keyword>
<reference evidence="3" key="1">
    <citation type="journal article" date="2023" name="Mol. Phylogenet. Evol.">
        <title>Genome-scale phylogeny and comparative genomics of the fungal order Sordariales.</title>
        <authorList>
            <person name="Hensen N."/>
            <person name="Bonometti L."/>
            <person name="Westerberg I."/>
            <person name="Brannstrom I.O."/>
            <person name="Guillou S."/>
            <person name="Cros-Aarteil S."/>
            <person name="Calhoun S."/>
            <person name="Haridas S."/>
            <person name="Kuo A."/>
            <person name="Mondo S."/>
            <person name="Pangilinan J."/>
            <person name="Riley R."/>
            <person name="LaButti K."/>
            <person name="Andreopoulos B."/>
            <person name="Lipzen A."/>
            <person name="Chen C."/>
            <person name="Yan M."/>
            <person name="Daum C."/>
            <person name="Ng V."/>
            <person name="Clum A."/>
            <person name="Steindorff A."/>
            <person name="Ohm R.A."/>
            <person name="Martin F."/>
            <person name="Silar P."/>
            <person name="Natvig D.O."/>
            <person name="Lalanne C."/>
            <person name="Gautier V."/>
            <person name="Ament-Velasquez S.L."/>
            <person name="Kruys A."/>
            <person name="Hutchinson M.I."/>
            <person name="Powell A.J."/>
            <person name="Barry K."/>
            <person name="Miller A.N."/>
            <person name="Grigoriev I.V."/>
            <person name="Debuchy R."/>
            <person name="Gladieux P."/>
            <person name="Hiltunen Thoren M."/>
            <person name="Johannesson H."/>
        </authorList>
    </citation>
    <scope>NUCLEOTIDE SEQUENCE</scope>
    <source>
        <strain evidence="3">CBS 532.94</strain>
    </source>
</reference>
<evidence type="ECO:0000313" key="3">
    <source>
        <dbReference type="EMBL" id="KAK4240095.1"/>
    </source>
</evidence>
<feature type="region of interest" description="Disordered" evidence="2">
    <location>
        <begin position="1"/>
        <end position="24"/>
    </location>
</feature>
<feature type="region of interest" description="Disordered" evidence="2">
    <location>
        <begin position="345"/>
        <end position="380"/>
    </location>
</feature>
<feature type="region of interest" description="Disordered" evidence="2">
    <location>
        <begin position="303"/>
        <end position="332"/>
    </location>
</feature>
<feature type="region of interest" description="Disordered" evidence="2">
    <location>
        <begin position="636"/>
        <end position="757"/>
    </location>
</feature>
<feature type="coiled-coil region" evidence="1">
    <location>
        <begin position="263"/>
        <end position="297"/>
    </location>
</feature>
<comment type="caution">
    <text evidence="3">The sequence shown here is derived from an EMBL/GenBank/DDBJ whole genome shotgun (WGS) entry which is preliminary data.</text>
</comment>
<protein>
    <submittedName>
        <fullName evidence="3">Uncharacterized protein</fullName>
    </submittedName>
</protein>
<dbReference type="Gene3D" id="1.10.287.1490">
    <property type="match status" value="1"/>
</dbReference>
<dbReference type="Proteomes" id="UP001303760">
    <property type="component" value="Unassembled WGS sequence"/>
</dbReference>
<evidence type="ECO:0000313" key="4">
    <source>
        <dbReference type="Proteomes" id="UP001303760"/>
    </source>
</evidence>
<name>A0AAN7HFM9_9PEZI</name>
<dbReference type="AlphaFoldDB" id="A0AAN7HFM9"/>